<name>A0A1C7P1Q8_9HYPH</name>
<organism evidence="1 2">
    <name type="scientific">Pararhizobium polonicum</name>
    <dbReference type="NCBI Taxonomy" id="1612624"/>
    <lineage>
        <taxon>Bacteria</taxon>
        <taxon>Pseudomonadati</taxon>
        <taxon>Pseudomonadota</taxon>
        <taxon>Alphaproteobacteria</taxon>
        <taxon>Hyphomicrobiales</taxon>
        <taxon>Rhizobiaceae</taxon>
        <taxon>Rhizobium/Agrobacterium group</taxon>
        <taxon>Pararhizobium</taxon>
    </lineage>
</organism>
<gene>
    <name evidence="1" type="ORF">ADU59_11245</name>
</gene>
<reference evidence="1 2" key="1">
    <citation type="journal article" date="2016" name="Syst. Appl. Microbiol.">
        <title>Pararhizobium polonicum sp. nov. isolated from tumors on stone fruit rootstocks.</title>
        <authorList>
            <person name="Pulawska J."/>
            <person name="Kuzmanovic N."/>
            <person name="Willems A."/>
            <person name="Pothier J.F."/>
        </authorList>
    </citation>
    <scope>NUCLEOTIDE SEQUENCE [LARGE SCALE GENOMIC DNA]</scope>
    <source>
        <strain evidence="1 2">F5.1</strain>
    </source>
</reference>
<keyword evidence="2" id="KW-1185">Reference proteome</keyword>
<protein>
    <recommendedName>
        <fullName evidence="3">Cold-shock protein</fullName>
    </recommendedName>
</protein>
<dbReference type="Proteomes" id="UP000093111">
    <property type="component" value="Unassembled WGS sequence"/>
</dbReference>
<sequence>MPTNSSPPRGQPKSRLHRFSVGQKVRMRSTIGLSLRDETIFRILATLPVRDGSPQYRIRTEGETYERVTTEDNLEDAKG</sequence>
<dbReference type="PATRIC" id="fig|1612624.7.peg.4128"/>
<comment type="caution">
    <text evidence="1">The sequence shown here is derived from an EMBL/GenBank/DDBJ whole genome shotgun (WGS) entry which is preliminary data.</text>
</comment>
<evidence type="ECO:0008006" key="3">
    <source>
        <dbReference type="Google" id="ProtNLM"/>
    </source>
</evidence>
<dbReference type="AlphaFoldDB" id="A0A1C7P1Q8"/>
<dbReference type="OrthoDB" id="8020021at2"/>
<evidence type="ECO:0000313" key="1">
    <source>
        <dbReference type="EMBL" id="OBZ95169.1"/>
    </source>
</evidence>
<dbReference type="EMBL" id="LGLV01000007">
    <property type="protein sequence ID" value="OBZ95169.1"/>
    <property type="molecule type" value="Genomic_DNA"/>
</dbReference>
<proteinExistence type="predicted"/>
<evidence type="ECO:0000313" key="2">
    <source>
        <dbReference type="Proteomes" id="UP000093111"/>
    </source>
</evidence>
<accession>A0A1C7P1Q8</accession>